<reference evidence="12 13" key="1">
    <citation type="journal article" date="2012" name="J. Bacteriol.">
        <title>Genome Sequence of "Candidatus Mycoplasma haemolamae" Strain Purdue, a Red Blood Cell Pathogen of Alpacas (Vicugna pacos) and Llamas (Lama glama).</title>
        <authorList>
            <person name="Guimaraes A.M."/>
            <person name="Toth B."/>
            <person name="Santos A.P."/>
            <person name="do Nascimento N.C."/>
            <person name="Kritchevsky J.E."/>
            <person name="Messick J.B."/>
        </authorList>
    </citation>
    <scope>NUCLEOTIDE SEQUENCE [LARGE SCALE GENOMIC DNA]</scope>
    <source>
        <strain evidence="12 13">Purdue</strain>
    </source>
</reference>
<dbReference type="GO" id="GO:0103016">
    <property type="term" value="F:tRNA-uridine 2-sulfurtransferase activity"/>
    <property type="evidence" value="ECO:0007669"/>
    <property type="project" value="UniProtKB-EC"/>
</dbReference>
<evidence type="ECO:0000256" key="5">
    <source>
        <dbReference type="ARBA" id="ARBA00022741"/>
    </source>
</evidence>
<evidence type="ECO:0000313" key="12">
    <source>
        <dbReference type="EMBL" id="AFO51764.1"/>
    </source>
</evidence>
<protein>
    <recommendedName>
        <fullName evidence="1">tRNA-uridine 2-sulfurtransferase</fullName>
        <ecNumber evidence="1">2.8.1.13</ecNumber>
    </recommendedName>
</protein>
<dbReference type="Pfam" id="PF20259">
    <property type="entry name" value="tRNA_Me_trans_M"/>
    <property type="match status" value="1"/>
</dbReference>
<dbReference type="InterPro" id="IPR046884">
    <property type="entry name" value="MnmA-like_central"/>
</dbReference>
<dbReference type="PATRIC" id="fig|1212765.3.peg.209"/>
<dbReference type="OrthoDB" id="9800696at2"/>
<keyword evidence="6" id="KW-0067">ATP-binding</keyword>
<gene>
    <name evidence="12" type="ordered locus">MHLP_00920</name>
</gene>
<accession>I7CIR4</accession>
<evidence type="ECO:0000256" key="2">
    <source>
        <dbReference type="ARBA" id="ARBA00022555"/>
    </source>
</evidence>
<organism evidence="12 13">
    <name type="scientific">Mycoplasma haematolamae (strain Purdue)</name>
    <dbReference type="NCBI Taxonomy" id="1212765"/>
    <lineage>
        <taxon>Bacteria</taxon>
        <taxon>Bacillati</taxon>
        <taxon>Mycoplasmatota</taxon>
        <taxon>Mollicutes</taxon>
        <taxon>Mycoplasmataceae</taxon>
        <taxon>Mycoplasma</taxon>
    </lineage>
</organism>
<dbReference type="Gene3D" id="2.40.30.10">
    <property type="entry name" value="Translation factors"/>
    <property type="match status" value="1"/>
</dbReference>
<dbReference type="InterPro" id="IPR046885">
    <property type="entry name" value="MnmA-like_C"/>
</dbReference>
<keyword evidence="2" id="KW-0820">tRNA-binding</keyword>
<keyword evidence="13" id="KW-1185">Reference proteome</keyword>
<dbReference type="STRING" id="1212765.MHLP_00920"/>
<evidence type="ECO:0000256" key="8">
    <source>
        <dbReference type="ARBA" id="ARBA00023157"/>
    </source>
</evidence>
<sequence length="372" mass="41940">MTRVVIALSGGVDSAVAGLLLKRRKDVQLIGAVFMTNWDRQINESHMIDDPKCESLDEDLKLAKEVAHHLEIPLYTYNFTSEYWFQVFKPFISDVESNLIGNPDLGCNSKIKFGILLKKVKEDLGEDLKLATGHYARIIKEEGKYLLGTCSNPLKDQTYFLSRLTQEQLKDIIFPLSGFKSKDEIRQIAKKEGFPNWGKRSSRGICFIGKRSFNSFISGYVSPIKGKVVDIETNKELGTHKGLCFYSLHQRKGTNVSGQEEAYCVCDKDPASSTLYVCRTSSKHKYLMTNGSFVVDLHWIGGPPLENQEVKLKFKHTEKFAKGKIVSLDLEGVWLEHEEIVKTTPGQAVVFYSFDERVCLGSGFLRSSVNNG</sequence>
<keyword evidence="7" id="KW-0694">RNA-binding</keyword>
<dbReference type="GO" id="GO:0000049">
    <property type="term" value="F:tRNA binding"/>
    <property type="evidence" value="ECO:0007669"/>
    <property type="project" value="UniProtKB-KW"/>
</dbReference>
<dbReference type="Gene3D" id="3.40.50.620">
    <property type="entry name" value="HUPs"/>
    <property type="match status" value="1"/>
</dbReference>
<dbReference type="Pfam" id="PF03054">
    <property type="entry name" value="tRNA_Me_trans"/>
    <property type="match status" value="1"/>
</dbReference>
<dbReference type="CDD" id="cd01998">
    <property type="entry name" value="MnmA_TRMU-like"/>
    <property type="match status" value="1"/>
</dbReference>
<proteinExistence type="predicted"/>
<dbReference type="NCBIfam" id="TIGR00420">
    <property type="entry name" value="trmU"/>
    <property type="match status" value="1"/>
</dbReference>
<dbReference type="PANTHER" id="PTHR11933:SF5">
    <property type="entry name" value="MITOCHONDRIAL TRNA-SPECIFIC 2-THIOURIDYLASE 1"/>
    <property type="match status" value="1"/>
</dbReference>
<dbReference type="KEGG" id="mhl:MHLP_00920"/>
<evidence type="ECO:0000313" key="13">
    <source>
        <dbReference type="Proteomes" id="UP000006502"/>
    </source>
</evidence>
<dbReference type="AlphaFoldDB" id="I7CIR4"/>
<name>I7CIR4_MYCHA</name>
<dbReference type="EC" id="2.8.1.13" evidence="1"/>
<evidence type="ECO:0000256" key="1">
    <source>
        <dbReference type="ARBA" id="ARBA00011949"/>
    </source>
</evidence>
<evidence type="ECO:0000256" key="3">
    <source>
        <dbReference type="ARBA" id="ARBA00022679"/>
    </source>
</evidence>
<evidence type="ECO:0000256" key="7">
    <source>
        <dbReference type="ARBA" id="ARBA00022884"/>
    </source>
</evidence>
<dbReference type="HOGENOM" id="CLU_035188_1_0_14"/>
<dbReference type="SUPFAM" id="SSF52402">
    <property type="entry name" value="Adenine nucleotide alpha hydrolases-like"/>
    <property type="match status" value="1"/>
</dbReference>
<evidence type="ECO:0000256" key="4">
    <source>
        <dbReference type="ARBA" id="ARBA00022694"/>
    </source>
</evidence>
<keyword evidence="8" id="KW-1015">Disulfide bond</keyword>
<feature type="domain" description="tRNA-specific 2-thiouridylase MnmA-like C-terminal" evidence="10">
    <location>
        <begin position="294"/>
        <end position="364"/>
    </location>
</feature>
<dbReference type="Proteomes" id="UP000006502">
    <property type="component" value="Chromosome"/>
</dbReference>
<comment type="catalytic activity">
    <reaction evidence="9">
        <text>S-sulfanyl-L-cysteinyl-[protein] + uridine(34) in tRNA + AH2 + ATP = 2-thiouridine(34) in tRNA + L-cysteinyl-[protein] + A + AMP + diphosphate + H(+)</text>
        <dbReference type="Rhea" id="RHEA:47032"/>
        <dbReference type="Rhea" id="RHEA-COMP:10131"/>
        <dbReference type="Rhea" id="RHEA-COMP:11726"/>
        <dbReference type="Rhea" id="RHEA-COMP:11727"/>
        <dbReference type="Rhea" id="RHEA-COMP:11728"/>
        <dbReference type="ChEBI" id="CHEBI:13193"/>
        <dbReference type="ChEBI" id="CHEBI:15378"/>
        <dbReference type="ChEBI" id="CHEBI:17499"/>
        <dbReference type="ChEBI" id="CHEBI:29950"/>
        <dbReference type="ChEBI" id="CHEBI:30616"/>
        <dbReference type="ChEBI" id="CHEBI:33019"/>
        <dbReference type="ChEBI" id="CHEBI:61963"/>
        <dbReference type="ChEBI" id="CHEBI:65315"/>
        <dbReference type="ChEBI" id="CHEBI:87170"/>
        <dbReference type="ChEBI" id="CHEBI:456215"/>
        <dbReference type="EC" id="2.8.1.13"/>
    </reaction>
</comment>
<dbReference type="InterPro" id="IPR014729">
    <property type="entry name" value="Rossmann-like_a/b/a_fold"/>
</dbReference>
<evidence type="ECO:0000259" key="11">
    <source>
        <dbReference type="Pfam" id="PF20259"/>
    </source>
</evidence>
<dbReference type="InterPro" id="IPR023382">
    <property type="entry name" value="MnmA-like_central_sf"/>
</dbReference>
<dbReference type="PANTHER" id="PTHR11933">
    <property type="entry name" value="TRNA 5-METHYLAMINOMETHYL-2-THIOURIDYLATE -METHYLTRANSFERASE"/>
    <property type="match status" value="1"/>
</dbReference>
<dbReference type="EMBL" id="CP003731">
    <property type="protein sequence ID" value="AFO51764.1"/>
    <property type="molecule type" value="Genomic_DNA"/>
</dbReference>
<dbReference type="NCBIfam" id="NF001138">
    <property type="entry name" value="PRK00143.1"/>
    <property type="match status" value="1"/>
</dbReference>
<dbReference type="Gene3D" id="2.30.30.280">
    <property type="entry name" value="Adenine nucleotide alpha hydrolases-like domains"/>
    <property type="match status" value="1"/>
</dbReference>
<evidence type="ECO:0000256" key="6">
    <source>
        <dbReference type="ARBA" id="ARBA00022840"/>
    </source>
</evidence>
<evidence type="ECO:0000256" key="9">
    <source>
        <dbReference type="ARBA" id="ARBA00051542"/>
    </source>
</evidence>
<evidence type="ECO:0000259" key="10">
    <source>
        <dbReference type="Pfam" id="PF20258"/>
    </source>
</evidence>
<keyword evidence="3" id="KW-0808">Transferase</keyword>
<keyword evidence="4" id="KW-0819">tRNA processing</keyword>
<dbReference type="GO" id="GO:0005524">
    <property type="term" value="F:ATP binding"/>
    <property type="evidence" value="ECO:0007669"/>
    <property type="project" value="UniProtKB-KW"/>
</dbReference>
<reference evidence="13" key="2">
    <citation type="submission" date="2012-07" db="EMBL/GenBank/DDBJ databases">
        <title>Complete genome sequence of 'Candidatus Mycoplasma haemolamae'.</title>
        <authorList>
            <person name="Guimaraes A.M.S."/>
            <person name="Toth B."/>
            <person name="Santos A.P."/>
            <person name="Nascimento N.C."/>
            <person name="Sojka J.E."/>
            <person name="Messick J.B."/>
        </authorList>
    </citation>
    <scope>NUCLEOTIDE SEQUENCE [LARGE SCALE GENOMIC DNA]</scope>
    <source>
        <strain evidence="13">Purdue</strain>
    </source>
</reference>
<keyword evidence="5" id="KW-0547">Nucleotide-binding</keyword>
<dbReference type="GO" id="GO:0002143">
    <property type="term" value="P:tRNA wobble position uridine thiolation"/>
    <property type="evidence" value="ECO:0007669"/>
    <property type="project" value="TreeGrafter"/>
</dbReference>
<dbReference type="InterPro" id="IPR004506">
    <property type="entry name" value="MnmA-like"/>
</dbReference>
<feature type="domain" description="tRNA-specific 2-thiouridylase MnmA-like central" evidence="11">
    <location>
        <begin position="215"/>
        <end position="279"/>
    </location>
</feature>
<dbReference type="Pfam" id="PF20258">
    <property type="entry name" value="tRNA_Me_trans_C"/>
    <property type="match status" value="1"/>
</dbReference>